<keyword evidence="11" id="KW-1133">Transmembrane helix</keyword>
<dbReference type="Pfam" id="PF22965">
    <property type="entry name" value="INTS7_C"/>
    <property type="match status" value="1"/>
</dbReference>
<dbReference type="InterPro" id="IPR033060">
    <property type="entry name" value="INTS7"/>
</dbReference>
<dbReference type="GO" id="GO:0034472">
    <property type="term" value="P:snRNA 3'-end processing"/>
    <property type="evidence" value="ECO:0007669"/>
    <property type="project" value="TreeGrafter"/>
</dbReference>
<name>A0A8J2W0D0_9NEOP</name>
<keyword evidence="9" id="KW-0539">Nucleus</keyword>
<keyword evidence="14" id="KW-1185">Reference proteome</keyword>
<evidence type="ECO:0000313" key="13">
    <source>
        <dbReference type="EMBL" id="CAG9562344.1"/>
    </source>
</evidence>
<dbReference type="Pfam" id="PF24437">
    <property type="entry name" value="INTS7_HB"/>
    <property type="match status" value="1"/>
</dbReference>
<evidence type="ECO:0000256" key="7">
    <source>
        <dbReference type="ARBA" id="ARBA00022729"/>
    </source>
</evidence>
<dbReference type="PANTHER" id="PTHR13322:SF2">
    <property type="entry name" value="INTEGRATOR COMPLEX SUBUNIT 7"/>
    <property type="match status" value="1"/>
</dbReference>
<dbReference type="SMART" id="SM00369">
    <property type="entry name" value="LRR_TYP"/>
    <property type="match status" value="9"/>
</dbReference>
<feature type="compositionally biased region" description="Polar residues" evidence="10">
    <location>
        <begin position="7"/>
        <end position="22"/>
    </location>
</feature>
<dbReference type="InterPro" id="IPR003591">
    <property type="entry name" value="Leu-rich_rpt_typical-subtyp"/>
</dbReference>
<dbReference type="InterPro" id="IPR056517">
    <property type="entry name" value="INTS7_HB"/>
</dbReference>
<dbReference type="Pfam" id="PF13855">
    <property type="entry name" value="LRR_8"/>
    <property type="match status" value="3"/>
</dbReference>
<evidence type="ECO:0000256" key="11">
    <source>
        <dbReference type="SAM" id="Phobius"/>
    </source>
</evidence>
<dbReference type="OrthoDB" id="1921953at2759"/>
<keyword evidence="5" id="KW-0963">Cytoplasm</keyword>
<dbReference type="Proteomes" id="UP000789524">
    <property type="component" value="Unassembled WGS sequence"/>
</dbReference>
<gene>
    <name evidence="13" type="ORF">DCHRY22_LOCUS3693</name>
</gene>
<evidence type="ECO:0000259" key="12">
    <source>
        <dbReference type="SMART" id="SM00082"/>
    </source>
</evidence>
<evidence type="ECO:0000256" key="6">
    <source>
        <dbReference type="ARBA" id="ARBA00022614"/>
    </source>
</evidence>
<dbReference type="GO" id="GO:0032039">
    <property type="term" value="C:integrator complex"/>
    <property type="evidence" value="ECO:0007669"/>
    <property type="project" value="InterPro"/>
</dbReference>
<dbReference type="SUPFAM" id="SSF48371">
    <property type="entry name" value="ARM repeat"/>
    <property type="match status" value="1"/>
</dbReference>
<comment type="subcellular location">
    <subcellularLocation>
        <location evidence="2">Cytoplasm</location>
    </subcellularLocation>
    <subcellularLocation>
        <location evidence="1">Nucleus</location>
    </subcellularLocation>
</comment>
<dbReference type="GO" id="GO:0071944">
    <property type="term" value="C:cell periphery"/>
    <property type="evidence" value="ECO:0007669"/>
    <property type="project" value="UniProtKB-ARBA"/>
</dbReference>
<protein>
    <recommendedName>
        <fullName evidence="4">Integrator complex subunit 7</fullName>
    </recommendedName>
</protein>
<dbReference type="InterPro" id="IPR016024">
    <property type="entry name" value="ARM-type_fold"/>
</dbReference>
<dbReference type="EMBL" id="CAKASE010000048">
    <property type="protein sequence ID" value="CAG9562344.1"/>
    <property type="molecule type" value="Genomic_DNA"/>
</dbReference>
<comment type="caution">
    <text evidence="13">The sequence shown here is derived from an EMBL/GenBank/DDBJ whole genome shotgun (WGS) entry which is preliminary data.</text>
</comment>
<dbReference type="Pfam" id="PF24436">
    <property type="entry name" value="INTS7_N"/>
    <property type="match status" value="1"/>
</dbReference>
<evidence type="ECO:0000256" key="5">
    <source>
        <dbReference type="ARBA" id="ARBA00022490"/>
    </source>
</evidence>
<accession>A0A8J2W0D0</accession>
<evidence type="ECO:0000256" key="1">
    <source>
        <dbReference type="ARBA" id="ARBA00004123"/>
    </source>
</evidence>
<dbReference type="InterPro" id="IPR054519">
    <property type="entry name" value="INTS7_C"/>
</dbReference>
<organism evidence="13 14">
    <name type="scientific">Danaus chrysippus</name>
    <name type="common">African queen</name>
    <dbReference type="NCBI Taxonomy" id="151541"/>
    <lineage>
        <taxon>Eukaryota</taxon>
        <taxon>Metazoa</taxon>
        <taxon>Ecdysozoa</taxon>
        <taxon>Arthropoda</taxon>
        <taxon>Hexapoda</taxon>
        <taxon>Insecta</taxon>
        <taxon>Pterygota</taxon>
        <taxon>Neoptera</taxon>
        <taxon>Endopterygota</taxon>
        <taxon>Lepidoptera</taxon>
        <taxon>Glossata</taxon>
        <taxon>Ditrysia</taxon>
        <taxon>Papilionoidea</taxon>
        <taxon>Nymphalidae</taxon>
        <taxon>Danainae</taxon>
        <taxon>Danaini</taxon>
        <taxon>Danaina</taxon>
        <taxon>Danaus</taxon>
        <taxon>Anosia</taxon>
    </lineage>
</organism>
<evidence type="ECO:0000256" key="10">
    <source>
        <dbReference type="SAM" id="MobiDB-lite"/>
    </source>
</evidence>
<evidence type="ECO:0000256" key="8">
    <source>
        <dbReference type="ARBA" id="ARBA00022737"/>
    </source>
</evidence>
<dbReference type="Gene3D" id="3.80.10.10">
    <property type="entry name" value="Ribonuclease Inhibitor"/>
    <property type="match status" value="4"/>
</dbReference>
<keyword evidence="11" id="KW-0812">Transmembrane</keyword>
<keyword evidence="7" id="KW-0732">Signal</keyword>
<dbReference type="GO" id="GO:0005737">
    <property type="term" value="C:cytoplasm"/>
    <property type="evidence" value="ECO:0007669"/>
    <property type="project" value="UniProtKB-SubCell"/>
</dbReference>
<evidence type="ECO:0000256" key="2">
    <source>
        <dbReference type="ARBA" id="ARBA00004496"/>
    </source>
</evidence>
<evidence type="ECO:0000256" key="9">
    <source>
        <dbReference type="ARBA" id="ARBA00023242"/>
    </source>
</evidence>
<dbReference type="SMART" id="SM00082">
    <property type="entry name" value="LRRCT"/>
    <property type="match status" value="2"/>
</dbReference>
<dbReference type="InterPro" id="IPR000483">
    <property type="entry name" value="Cys-rich_flank_reg_C"/>
</dbReference>
<feature type="region of interest" description="Disordered" evidence="10">
    <location>
        <begin position="1"/>
        <end position="22"/>
    </location>
</feature>
<proteinExistence type="inferred from homology"/>
<feature type="domain" description="LRRCT" evidence="12">
    <location>
        <begin position="1626"/>
        <end position="1674"/>
    </location>
</feature>
<feature type="transmembrane region" description="Helical" evidence="11">
    <location>
        <begin position="1682"/>
        <end position="1703"/>
    </location>
</feature>
<comment type="similarity">
    <text evidence="3">Belongs to the Integrator subunit 7 family.</text>
</comment>
<dbReference type="SUPFAM" id="SSF52058">
    <property type="entry name" value="L domain-like"/>
    <property type="match status" value="2"/>
</dbReference>
<dbReference type="InterPro" id="IPR056516">
    <property type="entry name" value="INTS7_N"/>
</dbReference>
<reference evidence="13" key="1">
    <citation type="submission" date="2021-09" db="EMBL/GenBank/DDBJ databases">
        <authorList>
            <person name="Martin H S."/>
        </authorList>
    </citation>
    <scope>NUCLEOTIDE SEQUENCE</scope>
</reference>
<evidence type="ECO:0000256" key="4">
    <source>
        <dbReference type="ARBA" id="ARBA00015336"/>
    </source>
</evidence>
<dbReference type="InterPro" id="IPR011989">
    <property type="entry name" value="ARM-like"/>
</dbReference>
<dbReference type="SMART" id="SM00365">
    <property type="entry name" value="LRR_SD22"/>
    <property type="match status" value="5"/>
</dbReference>
<dbReference type="InterPro" id="IPR032675">
    <property type="entry name" value="LRR_dom_sf"/>
</dbReference>
<feature type="domain" description="LRRCT" evidence="12">
    <location>
        <begin position="1217"/>
        <end position="1265"/>
    </location>
</feature>
<sequence length="1735" mass="191619">MIGVRLNSFSDNSGEPEQDANSALTELDKGLRSGKVGEQCEAIVRFPRLFEKYPFPILINSSFLKLADVFRMGNNFLRLWVLRVCQQSEKHLDKILNVDEFLRRVYSVLHSNDPVARALALRTLGAVAGIIPERQNVHHAIRRGLESHDNVEVDAAIYATTRFAAHSNSFAVAMCNKLSDMVECESTGVERRAKLVRALRTVHGGAVRAQGVLKLLRSLLERFPSSSSVRAAITALTAIAADTVVHVPDQVELLLKLAVNDARSAVRRAALLGLRKLAEHAALWPNDSIQDLVHAASEMQDDEHSMLCLQVMQILVRCPAVCAAAGPEASLRRHCSAAALSVNMQRAAIAADVLTRIVTHCYEENLPVEGSELMLALESLVIATGMDNGQNNIRPLRIALRCLVQLSSSAPHLYASRTAGVLGAAAQGSVGPRQAALLEGLAALGALGASAAPYLIPALERAKEDCKDPSYDGTTLVLICTVLLQERAVSSLRCRLRGGWEERLRDAVRGADGWTKYRVARTALRYGHHRLAGELLEQLALHAPSEAAQRWLTALHKAAAADRLLEDEGISSLEEASAGWQSFSAGAGGVAGAAACVGCSGCGACTSLCAAWASARASGLAALARAAAAARALCTQPPPAIAMQHAQAARDPASKSGACAGALRRASAALSAVSKSYAALARMSFYADDTTLRLLYISQHTYGLMSQFLDRITSGQEWEVRVVNPRSLEESLALAPALELARVADKLFDHPATGNGLTHRHAEAVLAGVRALCKGSIWLRAVCAGGAGGAPCRVSLSPAPRAPPADHAAALPLTHRLAVKLEGVLLPPPGKKKHKRQVKGVQITVTATPHPRTNEKTVELTNIPPSLTAVQTVTPVRDFFSAQQLVSVCTPGLYTVAVEAAFVDQEGQLWHTGPRTCIVIKCFLGNKALASNRSLPNDTITLNLSKSNITILQTSELLKSDTLEVLLLNFNHINDIKPSSLQLPQLKRLDLSDNDLQVIQPGVFIQLIKLEYLSLANNKFTQISRIHLRPLVNLKDIVLDNNNIGSDLANTSIFDTNSCGLTTTIESISLNKINLQDIRKEYFLQADKLTNLSLSGNNLTTIPYLKQLLYLDLSDNPIEVLEFDQTYPPIISVFKINNLKIKEISMNGLMGLFDEIEMENNRYLSNFSHLAFGSNILRDDYDFITRKLFMKSSNLSTLDERLWVLFKHLEVLDLQDNPWHCDCRIAWFLKLNTPLIFSQGLKCATPSYFKGIRIMDLKPHDFECPQQTVPKTIRSSEGVYELAVTLGLILYTLLLIVESANVCESQYCVCRHNNKSDRDLFGEIVTCSYDRTVLNKDYELPLTTHTLDISRNNITSVQPSKLLQSDTLTELSLRDNAIKEISPSALRLEKLKRLDLSNNELEFLHKDTFRYIKELEYLNLANNKFTTFDKITFHHLEDLREIILDNNYLGPSLDDNNLFDRNGYGLTHKIQSLSMSGIKLDRVHENFFVDAFDLRRLTISNNNIHEIFELPFTLEYLDLSDNPIDIIAGEDFADLSALKELKLNNLNIKEIPDFAFASLHSLTSLELERNMKLTNFSVMAFGQEVLEDADDFTLEKLSLRGSRLTTLDKRLEVPFGQLIRLDLQGNYWNCDCHLIWLQQFQMQPEDSVHLRCYTPKSLMNAKIMDLNQRYFTCSADSRRTGVVIAVICLCVTLTAVALWVFMFSSRNIPKFTFLTSMYAPAGGYSGLPVIYNNNL</sequence>
<keyword evidence="8" id="KW-0677">Repeat</keyword>
<dbReference type="PANTHER" id="PTHR13322">
    <property type="entry name" value="C1ORF73 PROTEIN"/>
    <property type="match status" value="1"/>
</dbReference>
<evidence type="ECO:0000313" key="14">
    <source>
        <dbReference type="Proteomes" id="UP000789524"/>
    </source>
</evidence>
<keyword evidence="6" id="KW-0433">Leucine-rich repeat</keyword>
<dbReference type="InterPro" id="IPR001611">
    <property type="entry name" value="Leu-rich_rpt"/>
</dbReference>
<evidence type="ECO:0000256" key="3">
    <source>
        <dbReference type="ARBA" id="ARBA00008565"/>
    </source>
</evidence>
<keyword evidence="11" id="KW-0472">Membrane</keyword>
<dbReference type="Gene3D" id="1.25.10.10">
    <property type="entry name" value="Leucine-rich Repeat Variant"/>
    <property type="match status" value="1"/>
</dbReference>
<dbReference type="PROSITE" id="PS51450">
    <property type="entry name" value="LRR"/>
    <property type="match status" value="6"/>
</dbReference>